<evidence type="ECO:0000313" key="3">
    <source>
        <dbReference type="Ensembl" id="ENSSSUP00005029185.1"/>
    </source>
</evidence>
<proteinExistence type="predicted"/>
<keyword evidence="2" id="KW-0812">Transmembrane</keyword>
<keyword evidence="2" id="KW-0472">Membrane</keyword>
<keyword evidence="4" id="KW-1185">Reference proteome</keyword>
<evidence type="ECO:0000313" key="4">
    <source>
        <dbReference type="Proteomes" id="UP000472268"/>
    </source>
</evidence>
<dbReference type="Proteomes" id="UP000472268">
    <property type="component" value="Unplaced"/>
</dbReference>
<dbReference type="OMA" id="KYYSEVD"/>
<reference evidence="3" key="1">
    <citation type="submission" date="2025-08" db="UniProtKB">
        <authorList>
            <consortium name="Ensembl"/>
        </authorList>
    </citation>
    <scope>IDENTIFICATION</scope>
</reference>
<evidence type="ECO:0000256" key="1">
    <source>
        <dbReference type="SAM" id="MobiDB-lite"/>
    </source>
</evidence>
<accession>A0A673V740</accession>
<dbReference type="Ensembl" id="ENSSSUT00005033303.1">
    <property type="protein sequence ID" value="ENSSSUP00005029185.1"/>
    <property type="gene ID" value="ENSSSUG00005018851.1"/>
</dbReference>
<feature type="compositionally biased region" description="Low complexity" evidence="1">
    <location>
        <begin position="79"/>
        <end position="91"/>
    </location>
</feature>
<dbReference type="AlphaFoldDB" id="A0A673V740"/>
<feature type="compositionally biased region" description="Basic and acidic residues" evidence="1">
    <location>
        <begin position="42"/>
        <end position="51"/>
    </location>
</feature>
<feature type="region of interest" description="Disordered" evidence="1">
    <location>
        <begin position="42"/>
        <end position="134"/>
    </location>
</feature>
<protein>
    <submittedName>
        <fullName evidence="3">Uncharacterized protein</fullName>
    </submittedName>
</protein>
<organism evidence="3 4">
    <name type="scientific">Suricata suricatta</name>
    <name type="common">Meerkat</name>
    <dbReference type="NCBI Taxonomy" id="37032"/>
    <lineage>
        <taxon>Eukaryota</taxon>
        <taxon>Metazoa</taxon>
        <taxon>Chordata</taxon>
        <taxon>Craniata</taxon>
        <taxon>Vertebrata</taxon>
        <taxon>Euteleostomi</taxon>
        <taxon>Mammalia</taxon>
        <taxon>Eutheria</taxon>
        <taxon>Laurasiatheria</taxon>
        <taxon>Carnivora</taxon>
        <taxon>Feliformia</taxon>
        <taxon>Herpestidae</taxon>
        <taxon>Suricata</taxon>
    </lineage>
</organism>
<feature type="region of interest" description="Disordered" evidence="1">
    <location>
        <begin position="146"/>
        <end position="182"/>
    </location>
</feature>
<feature type="compositionally biased region" description="Polar residues" evidence="1">
    <location>
        <begin position="54"/>
        <end position="67"/>
    </location>
</feature>
<name>A0A673V740_SURSU</name>
<feature type="compositionally biased region" description="Polar residues" evidence="1">
    <location>
        <begin position="92"/>
        <end position="102"/>
    </location>
</feature>
<reference evidence="3" key="2">
    <citation type="submission" date="2025-09" db="UniProtKB">
        <authorList>
            <consortium name="Ensembl"/>
        </authorList>
    </citation>
    <scope>IDENTIFICATION</scope>
</reference>
<dbReference type="PANTHER" id="PTHR37340">
    <property type="entry name" value="GENE 7073-RELATED"/>
    <property type="match status" value="1"/>
</dbReference>
<dbReference type="PANTHER" id="PTHR37340:SF1">
    <property type="entry name" value="GENE 7073-RELATED"/>
    <property type="match status" value="1"/>
</dbReference>
<dbReference type="InterPro" id="IPR038873">
    <property type="entry name" value="CXorf66"/>
</dbReference>
<feature type="transmembrane region" description="Helical" evidence="2">
    <location>
        <begin position="12"/>
        <end position="34"/>
    </location>
</feature>
<evidence type="ECO:0000256" key="2">
    <source>
        <dbReference type="SAM" id="Phobius"/>
    </source>
</evidence>
<sequence>MEIKLESFRKRLLVMIIGIMIIAFVLTCFCFVHYNCLASDKPKAGMKKKEGMTASRSPSVTSLSDPETPSPCSPEKQPLLSSTDKLSSVSSPKRSPTPSSAERLSRPSSPPNQCKPSSMPKGIKPSDQGKKKPSCSDKIFQLFHLGKSNRTGHLGKPYKPARGQKLAGQAASSDPKKAVSTPWPAGMQYTVRRTLPLCPPHPQNPTSTPKESSVLTLAQSFRHRELKGSVCGRRADMLYRPQSIKACLCYREGCLICQSSEPLVNNSFEANNSNAANSALPSEVQLFAPSADYKDSLSGSDIMPYDSDDSDREVTILCNMNCDKTIPKGFQDN</sequence>
<keyword evidence="2" id="KW-1133">Transmembrane helix</keyword>